<dbReference type="Pfam" id="PF00069">
    <property type="entry name" value="Pkinase"/>
    <property type="match status" value="1"/>
</dbReference>
<feature type="domain" description="Protein kinase" evidence="10">
    <location>
        <begin position="12"/>
        <end position="270"/>
    </location>
</feature>
<feature type="compositionally biased region" description="Low complexity" evidence="8">
    <location>
        <begin position="336"/>
        <end position="353"/>
    </location>
</feature>
<dbReference type="PANTHER" id="PTHR43289:SF6">
    <property type="entry name" value="SERINE_THREONINE-PROTEIN KINASE NEKL-3"/>
    <property type="match status" value="1"/>
</dbReference>
<evidence type="ECO:0000256" key="1">
    <source>
        <dbReference type="ARBA" id="ARBA00012513"/>
    </source>
</evidence>
<evidence type="ECO:0000313" key="11">
    <source>
        <dbReference type="EMBL" id="MFD2460627.1"/>
    </source>
</evidence>
<accession>A0ABW5GIF3</accession>
<evidence type="ECO:0000256" key="6">
    <source>
        <dbReference type="ARBA" id="ARBA00022840"/>
    </source>
</evidence>
<evidence type="ECO:0000256" key="3">
    <source>
        <dbReference type="ARBA" id="ARBA00022679"/>
    </source>
</evidence>
<protein>
    <recommendedName>
        <fullName evidence="1">non-specific serine/threonine protein kinase</fullName>
        <ecNumber evidence="1">2.7.11.1</ecNumber>
    </recommendedName>
</protein>
<feature type="region of interest" description="Disordered" evidence="8">
    <location>
        <begin position="331"/>
        <end position="383"/>
    </location>
</feature>
<evidence type="ECO:0000256" key="9">
    <source>
        <dbReference type="SAM" id="Phobius"/>
    </source>
</evidence>
<dbReference type="InterPro" id="IPR000719">
    <property type="entry name" value="Prot_kinase_dom"/>
</dbReference>
<keyword evidence="2" id="KW-0723">Serine/threonine-protein kinase</keyword>
<evidence type="ECO:0000256" key="2">
    <source>
        <dbReference type="ARBA" id="ARBA00022527"/>
    </source>
</evidence>
<dbReference type="Gene3D" id="3.30.200.20">
    <property type="entry name" value="Phosphorylase Kinase, domain 1"/>
    <property type="match status" value="1"/>
</dbReference>
<gene>
    <name evidence="11" type="ORF">ACFSYJ_18630</name>
</gene>
<dbReference type="GO" id="GO:0004674">
    <property type="term" value="F:protein serine/threonine kinase activity"/>
    <property type="evidence" value="ECO:0007669"/>
    <property type="project" value="UniProtKB-EC"/>
</dbReference>
<sequence length="476" mass="50202">MFVEARRIGDRYRLLEPIGGGAMGTVWRAKDETLGRTVAIKELVLPDDHDEKRTDEAKQRAMREARIAARLTHPHAIAVFAVLEEEDRPWLIMEHLTSTSLAQKLEEGPLTVDEVVHLGAQVSSALAAAHRVGIVHRDVKPGNILVGSDGTAKISDFGISRAVGDVKLTATGDILGTPAFLSPEVARGEDASSASDVFSFGATLYAAVEGNPPYGESDNQIALLYRASSGDIVPPTKAERLTPLLVRMLATDPAERPSMSDVERELKSLVAVPAATLPAAAPASAEPAVGSAPAAAPAPSRNRRGLIFVGLGALLLCAAVITVILLTRHDQTQQNAASPSNTPSTSAVSSPSETSPPPSTTPSSTPPSTPSSSSTPPPAETPAKAVESYYGLLPGNLDAAYARLTPKFKAARSPSFAGYSQWWNGWKAVAVSNVTESGSSVSLQVTYTYQSGNTTRENLTLNLVQQNGTWMIDSQS</sequence>
<organism evidence="11 12">
    <name type="scientific">Amycolatopsis samaneae</name>
    <dbReference type="NCBI Taxonomy" id="664691"/>
    <lineage>
        <taxon>Bacteria</taxon>
        <taxon>Bacillati</taxon>
        <taxon>Actinomycetota</taxon>
        <taxon>Actinomycetes</taxon>
        <taxon>Pseudonocardiales</taxon>
        <taxon>Pseudonocardiaceae</taxon>
        <taxon>Amycolatopsis</taxon>
    </lineage>
</organism>
<feature type="compositionally biased region" description="Pro residues" evidence="8">
    <location>
        <begin position="354"/>
        <end position="380"/>
    </location>
</feature>
<dbReference type="EMBL" id="JBHUKU010000009">
    <property type="protein sequence ID" value="MFD2460627.1"/>
    <property type="molecule type" value="Genomic_DNA"/>
</dbReference>
<evidence type="ECO:0000313" key="12">
    <source>
        <dbReference type="Proteomes" id="UP001597419"/>
    </source>
</evidence>
<evidence type="ECO:0000259" key="10">
    <source>
        <dbReference type="PROSITE" id="PS50011"/>
    </source>
</evidence>
<dbReference type="InterPro" id="IPR011009">
    <property type="entry name" value="Kinase-like_dom_sf"/>
</dbReference>
<evidence type="ECO:0000256" key="4">
    <source>
        <dbReference type="ARBA" id="ARBA00022741"/>
    </source>
</evidence>
<evidence type="ECO:0000256" key="5">
    <source>
        <dbReference type="ARBA" id="ARBA00022777"/>
    </source>
</evidence>
<reference evidence="12" key="1">
    <citation type="journal article" date="2019" name="Int. J. Syst. Evol. Microbiol.">
        <title>The Global Catalogue of Microorganisms (GCM) 10K type strain sequencing project: providing services to taxonomists for standard genome sequencing and annotation.</title>
        <authorList>
            <consortium name="The Broad Institute Genomics Platform"/>
            <consortium name="The Broad Institute Genome Sequencing Center for Infectious Disease"/>
            <person name="Wu L."/>
            <person name="Ma J."/>
        </authorList>
    </citation>
    <scope>NUCLEOTIDE SEQUENCE [LARGE SCALE GENOMIC DNA]</scope>
    <source>
        <strain evidence="12">CGMCC 4.7643</strain>
    </source>
</reference>
<keyword evidence="9" id="KW-1133">Transmembrane helix</keyword>
<dbReference type="PROSITE" id="PS50011">
    <property type="entry name" value="PROTEIN_KINASE_DOM"/>
    <property type="match status" value="1"/>
</dbReference>
<dbReference type="InterPro" id="IPR008271">
    <property type="entry name" value="Ser/Thr_kinase_AS"/>
</dbReference>
<name>A0ABW5GIF3_9PSEU</name>
<dbReference type="PROSITE" id="PS00107">
    <property type="entry name" value="PROTEIN_KINASE_ATP"/>
    <property type="match status" value="1"/>
</dbReference>
<dbReference type="Gene3D" id="1.10.510.10">
    <property type="entry name" value="Transferase(Phosphotransferase) domain 1"/>
    <property type="match status" value="1"/>
</dbReference>
<keyword evidence="3 11" id="KW-0808">Transferase</keyword>
<evidence type="ECO:0000256" key="7">
    <source>
        <dbReference type="PROSITE-ProRule" id="PRU10141"/>
    </source>
</evidence>
<proteinExistence type="predicted"/>
<dbReference type="Proteomes" id="UP001597419">
    <property type="component" value="Unassembled WGS sequence"/>
</dbReference>
<keyword evidence="6 7" id="KW-0067">ATP-binding</keyword>
<dbReference type="RefSeq" id="WP_345393911.1">
    <property type="nucleotide sequence ID" value="NZ_BAABHG010000006.1"/>
</dbReference>
<dbReference type="PROSITE" id="PS00108">
    <property type="entry name" value="PROTEIN_KINASE_ST"/>
    <property type="match status" value="1"/>
</dbReference>
<dbReference type="EC" id="2.7.11.1" evidence="1"/>
<dbReference type="SUPFAM" id="SSF56112">
    <property type="entry name" value="Protein kinase-like (PK-like)"/>
    <property type="match status" value="1"/>
</dbReference>
<feature type="binding site" evidence="7">
    <location>
        <position position="41"/>
    </location>
    <ligand>
        <name>ATP</name>
        <dbReference type="ChEBI" id="CHEBI:30616"/>
    </ligand>
</feature>
<dbReference type="InterPro" id="IPR017441">
    <property type="entry name" value="Protein_kinase_ATP_BS"/>
</dbReference>
<evidence type="ECO:0000256" key="8">
    <source>
        <dbReference type="SAM" id="MobiDB-lite"/>
    </source>
</evidence>
<dbReference type="SMART" id="SM00220">
    <property type="entry name" value="S_TKc"/>
    <property type="match status" value="1"/>
</dbReference>
<keyword evidence="4 7" id="KW-0547">Nucleotide-binding</keyword>
<keyword evidence="5 11" id="KW-0418">Kinase</keyword>
<keyword evidence="9" id="KW-0812">Transmembrane</keyword>
<keyword evidence="9" id="KW-0472">Membrane</keyword>
<dbReference type="PANTHER" id="PTHR43289">
    <property type="entry name" value="MITOGEN-ACTIVATED PROTEIN KINASE KINASE KINASE 20-RELATED"/>
    <property type="match status" value="1"/>
</dbReference>
<dbReference type="CDD" id="cd14014">
    <property type="entry name" value="STKc_PknB_like"/>
    <property type="match status" value="1"/>
</dbReference>
<feature type="transmembrane region" description="Helical" evidence="9">
    <location>
        <begin position="306"/>
        <end position="326"/>
    </location>
</feature>
<keyword evidence="12" id="KW-1185">Reference proteome</keyword>
<comment type="caution">
    <text evidence="11">The sequence shown here is derived from an EMBL/GenBank/DDBJ whole genome shotgun (WGS) entry which is preliminary data.</text>
</comment>